<feature type="transmembrane region" description="Helical" evidence="7">
    <location>
        <begin position="187"/>
        <end position="205"/>
    </location>
</feature>
<dbReference type="PIRSF" id="PIRSF006324">
    <property type="entry name" value="LeuE"/>
    <property type="match status" value="1"/>
</dbReference>
<dbReference type="PANTHER" id="PTHR30086">
    <property type="entry name" value="ARGININE EXPORTER PROTEIN ARGO"/>
    <property type="match status" value="1"/>
</dbReference>
<comment type="subcellular location">
    <subcellularLocation>
        <location evidence="1">Cell membrane</location>
        <topology evidence="1">Multi-pass membrane protein</topology>
    </subcellularLocation>
</comment>
<feature type="transmembrane region" description="Helical" evidence="7">
    <location>
        <begin position="39"/>
        <end position="59"/>
    </location>
</feature>
<keyword evidence="6 7" id="KW-0472">Membrane</keyword>
<evidence type="ECO:0000256" key="7">
    <source>
        <dbReference type="SAM" id="Phobius"/>
    </source>
</evidence>
<sequence>MELHLWLAFVGVITVLIAIPGPSALISMTHGLRYGRGRAAATVLGGVTAALVLMSLSALGLGAVLAASTTAFMILKIVGALYLIWLGIASWRSAAAAHAPEQVHMDASPTRVALFRKGFLVCISNPKDLLFFAALFPNFISTTEPHALQFAILALTWVLFDFSIMFFYASTGRHLSGVFSNPRRMALLNRATGGVFVLAGSALAISSR</sequence>
<evidence type="ECO:0000256" key="2">
    <source>
        <dbReference type="ARBA" id="ARBA00007928"/>
    </source>
</evidence>
<feature type="transmembrane region" description="Helical" evidence="7">
    <location>
        <begin position="65"/>
        <end position="85"/>
    </location>
</feature>
<evidence type="ECO:0000313" key="9">
    <source>
        <dbReference type="Proteomes" id="UP000825886"/>
    </source>
</evidence>
<evidence type="ECO:0000256" key="1">
    <source>
        <dbReference type="ARBA" id="ARBA00004651"/>
    </source>
</evidence>
<feature type="transmembrane region" description="Helical" evidence="7">
    <location>
        <begin position="146"/>
        <end position="167"/>
    </location>
</feature>
<comment type="similarity">
    <text evidence="2">Belongs to the Rht family.</text>
</comment>
<evidence type="ECO:0000256" key="4">
    <source>
        <dbReference type="ARBA" id="ARBA00022692"/>
    </source>
</evidence>
<accession>A0ABX9AJ83</accession>
<keyword evidence="5 7" id="KW-1133">Transmembrane helix</keyword>
<keyword evidence="3" id="KW-1003">Cell membrane</keyword>
<dbReference type="InterPro" id="IPR001123">
    <property type="entry name" value="LeuE-type"/>
</dbReference>
<evidence type="ECO:0000256" key="5">
    <source>
        <dbReference type="ARBA" id="ARBA00022989"/>
    </source>
</evidence>
<protein>
    <submittedName>
        <fullName evidence="8">LysE family transporter</fullName>
    </submittedName>
</protein>
<dbReference type="Pfam" id="PF01810">
    <property type="entry name" value="LysE"/>
    <property type="match status" value="1"/>
</dbReference>
<feature type="transmembrane region" description="Helical" evidence="7">
    <location>
        <begin position="118"/>
        <end position="140"/>
    </location>
</feature>
<reference evidence="8 9" key="1">
    <citation type="submission" date="2021-08" db="EMBL/GenBank/DDBJ databases">
        <title>Culture and genomic analysis of Symbiopectobacterium purcellii sp. nov. gen. nov., isolated from the leafhopper Empoasca decipiens.</title>
        <authorList>
            <person name="Nadal-Jimenez P."/>
            <person name="Siozios S."/>
            <person name="Halliday N."/>
            <person name="Camara M."/>
            <person name="Hurst G.D.D."/>
        </authorList>
    </citation>
    <scope>NUCLEOTIDE SEQUENCE [LARGE SCALE GENOMIC DNA]</scope>
    <source>
        <strain evidence="8 9">SyEd1</strain>
    </source>
</reference>
<evidence type="ECO:0000256" key="6">
    <source>
        <dbReference type="ARBA" id="ARBA00023136"/>
    </source>
</evidence>
<dbReference type="EMBL" id="CP081864">
    <property type="protein sequence ID" value="QZN95233.1"/>
    <property type="molecule type" value="Genomic_DNA"/>
</dbReference>
<name>A0ABX9AJ83_9ENTR</name>
<gene>
    <name evidence="8" type="ORF">K6K13_18765</name>
</gene>
<dbReference type="Proteomes" id="UP000825886">
    <property type="component" value="Chromosome"/>
</dbReference>
<evidence type="ECO:0000313" key="8">
    <source>
        <dbReference type="EMBL" id="QZN95233.1"/>
    </source>
</evidence>
<keyword evidence="4 7" id="KW-0812">Transmembrane</keyword>
<dbReference type="RefSeq" id="WP_222158339.1">
    <property type="nucleotide sequence ID" value="NZ_CP081864.1"/>
</dbReference>
<feature type="transmembrane region" description="Helical" evidence="7">
    <location>
        <begin position="6"/>
        <end position="27"/>
    </location>
</feature>
<proteinExistence type="inferred from homology"/>
<dbReference type="PANTHER" id="PTHR30086:SF14">
    <property type="entry name" value="HOMOSERINE_HOMOSERINE LACTONE EFFLUX PROTEIN"/>
    <property type="match status" value="1"/>
</dbReference>
<organism evidence="8 9">
    <name type="scientific">Symbiopectobacterium purcellii</name>
    <dbReference type="NCBI Taxonomy" id="2871826"/>
    <lineage>
        <taxon>Bacteria</taxon>
        <taxon>Pseudomonadati</taxon>
        <taxon>Pseudomonadota</taxon>
        <taxon>Gammaproteobacteria</taxon>
        <taxon>Enterobacterales</taxon>
        <taxon>Enterobacteriaceae</taxon>
    </lineage>
</organism>
<evidence type="ECO:0000256" key="3">
    <source>
        <dbReference type="ARBA" id="ARBA00022475"/>
    </source>
</evidence>
<keyword evidence="9" id="KW-1185">Reference proteome</keyword>